<dbReference type="SUPFAM" id="SSF81321">
    <property type="entry name" value="Family A G protein-coupled receptor-like"/>
    <property type="match status" value="1"/>
</dbReference>
<protein>
    <recommendedName>
        <fullName evidence="11">G-protein coupled receptors family 1 profile domain-containing protein</fullName>
    </recommendedName>
</protein>
<keyword evidence="13" id="KW-1185">Reference proteome</keyword>
<dbReference type="PROSITE" id="PS00237">
    <property type="entry name" value="G_PROTEIN_RECEP_F1_1"/>
    <property type="match status" value="1"/>
</dbReference>
<evidence type="ECO:0000313" key="13">
    <source>
        <dbReference type="Proteomes" id="UP000827092"/>
    </source>
</evidence>
<dbReference type="InterPro" id="IPR017452">
    <property type="entry name" value="GPCR_Rhodpsn_7TM"/>
</dbReference>
<keyword evidence="8 9" id="KW-0807">Transducer</keyword>
<dbReference type="Pfam" id="PF00001">
    <property type="entry name" value="7tm_1"/>
    <property type="match status" value="1"/>
</dbReference>
<feature type="transmembrane region" description="Helical" evidence="10">
    <location>
        <begin position="31"/>
        <end position="60"/>
    </location>
</feature>
<sequence>MVTISNRTTQEHLSNNGTLVEPFVELFEVPVAVVALLSVCYGAVSLVSVAGNAAVLWVVVARRRMRTVTNYFIGNLALADIVIGLFAVPFQFQAALLQRWLLPHFLCSFCPFVQVLSVNVSVFTLTAIAFDRYRAVLHPQKGAGATKKGAKAIILCIWLLGALGALPYALTRKVIHTYDPRTGAHDKPLCTNMFASKKLWAAYDYSLVGIQYALPLVLISYAYGRMGSRLRGSALTATTRPGDVAVLKNKKKPLYYQNVRSGHSSNKRALIVPALSHWSGLPGHLVPPGYALAVGIPSRVNPIFTNHFAIT</sequence>
<gene>
    <name evidence="12" type="ORF">JTE90_001671</name>
</gene>
<evidence type="ECO:0000256" key="9">
    <source>
        <dbReference type="RuleBase" id="RU000688"/>
    </source>
</evidence>
<comment type="caution">
    <text evidence="12">The sequence shown here is derived from an EMBL/GenBank/DDBJ whole genome shotgun (WGS) entry which is preliminary data.</text>
</comment>
<keyword evidence="4 10" id="KW-1133">Transmembrane helix</keyword>
<name>A0AAV6UHW7_9ARAC</name>
<evidence type="ECO:0000256" key="10">
    <source>
        <dbReference type="SAM" id="Phobius"/>
    </source>
</evidence>
<keyword evidence="5 9" id="KW-0297">G-protein coupled receptor</keyword>
<dbReference type="PROSITE" id="PS50262">
    <property type="entry name" value="G_PROTEIN_RECEP_F1_2"/>
    <property type="match status" value="1"/>
</dbReference>
<keyword evidence="3 9" id="KW-0812">Transmembrane</keyword>
<evidence type="ECO:0000259" key="11">
    <source>
        <dbReference type="PROSITE" id="PS50262"/>
    </source>
</evidence>
<dbReference type="GO" id="GO:0005886">
    <property type="term" value="C:plasma membrane"/>
    <property type="evidence" value="ECO:0007669"/>
    <property type="project" value="TreeGrafter"/>
</dbReference>
<dbReference type="EMBL" id="JAFNEN010000405">
    <property type="protein sequence ID" value="KAG8183775.1"/>
    <property type="molecule type" value="Genomic_DNA"/>
</dbReference>
<proteinExistence type="inferred from homology"/>
<keyword evidence="6 10" id="KW-0472">Membrane</keyword>
<dbReference type="PRINTS" id="PR01012">
    <property type="entry name" value="NRPEPTIDEYR"/>
</dbReference>
<dbReference type="GO" id="GO:0004983">
    <property type="term" value="F:neuropeptide Y receptor activity"/>
    <property type="evidence" value="ECO:0007669"/>
    <property type="project" value="InterPro"/>
</dbReference>
<feature type="transmembrane region" description="Helical" evidence="10">
    <location>
        <begin position="72"/>
        <end position="92"/>
    </location>
</feature>
<feature type="transmembrane region" description="Helical" evidence="10">
    <location>
        <begin position="152"/>
        <end position="170"/>
    </location>
</feature>
<dbReference type="PANTHER" id="PTHR45695:SF9">
    <property type="entry name" value="LEUCOKININ RECEPTOR"/>
    <property type="match status" value="1"/>
</dbReference>
<evidence type="ECO:0000256" key="8">
    <source>
        <dbReference type="ARBA" id="ARBA00023224"/>
    </source>
</evidence>
<evidence type="ECO:0000256" key="1">
    <source>
        <dbReference type="ARBA" id="ARBA00004141"/>
    </source>
</evidence>
<dbReference type="AlphaFoldDB" id="A0AAV6UHW7"/>
<dbReference type="InterPro" id="IPR000611">
    <property type="entry name" value="NPY_rcpt"/>
</dbReference>
<reference evidence="12 13" key="1">
    <citation type="journal article" date="2022" name="Nat. Ecol. Evol.">
        <title>A masculinizing supergene underlies an exaggerated male reproductive morph in a spider.</title>
        <authorList>
            <person name="Hendrickx F."/>
            <person name="De Corte Z."/>
            <person name="Sonet G."/>
            <person name="Van Belleghem S.M."/>
            <person name="Kostlbacher S."/>
            <person name="Vangestel C."/>
        </authorList>
    </citation>
    <scope>NUCLEOTIDE SEQUENCE [LARGE SCALE GENOMIC DNA]</scope>
    <source>
        <strain evidence="12">W744_W776</strain>
    </source>
</reference>
<organism evidence="12 13">
    <name type="scientific">Oedothorax gibbosus</name>
    <dbReference type="NCBI Taxonomy" id="931172"/>
    <lineage>
        <taxon>Eukaryota</taxon>
        <taxon>Metazoa</taxon>
        <taxon>Ecdysozoa</taxon>
        <taxon>Arthropoda</taxon>
        <taxon>Chelicerata</taxon>
        <taxon>Arachnida</taxon>
        <taxon>Araneae</taxon>
        <taxon>Araneomorphae</taxon>
        <taxon>Entelegynae</taxon>
        <taxon>Araneoidea</taxon>
        <taxon>Linyphiidae</taxon>
        <taxon>Erigoninae</taxon>
        <taxon>Oedothorax</taxon>
    </lineage>
</organism>
<dbReference type="PANTHER" id="PTHR45695">
    <property type="entry name" value="LEUCOKININ RECEPTOR-RELATED"/>
    <property type="match status" value="1"/>
</dbReference>
<comment type="similarity">
    <text evidence="2 9">Belongs to the G-protein coupled receptor 1 family.</text>
</comment>
<evidence type="ECO:0000313" key="12">
    <source>
        <dbReference type="EMBL" id="KAG8183775.1"/>
    </source>
</evidence>
<evidence type="ECO:0000256" key="3">
    <source>
        <dbReference type="ARBA" id="ARBA00022692"/>
    </source>
</evidence>
<evidence type="ECO:0000256" key="2">
    <source>
        <dbReference type="ARBA" id="ARBA00010663"/>
    </source>
</evidence>
<feature type="domain" description="G-protein coupled receptors family 1 profile" evidence="11">
    <location>
        <begin position="51"/>
        <end position="231"/>
    </location>
</feature>
<evidence type="ECO:0000256" key="4">
    <source>
        <dbReference type="ARBA" id="ARBA00022989"/>
    </source>
</evidence>
<feature type="transmembrane region" description="Helical" evidence="10">
    <location>
        <begin position="202"/>
        <end position="223"/>
    </location>
</feature>
<dbReference type="InterPro" id="IPR000276">
    <property type="entry name" value="GPCR_Rhodpsn"/>
</dbReference>
<evidence type="ECO:0000256" key="7">
    <source>
        <dbReference type="ARBA" id="ARBA00023170"/>
    </source>
</evidence>
<evidence type="ECO:0000256" key="5">
    <source>
        <dbReference type="ARBA" id="ARBA00023040"/>
    </source>
</evidence>
<dbReference type="PRINTS" id="PR00237">
    <property type="entry name" value="GPCRRHODOPSN"/>
</dbReference>
<accession>A0AAV6UHW7</accession>
<dbReference type="Proteomes" id="UP000827092">
    <property type="component" value="Unassembled WGS sequence"/>
</dbReference>
<evidence type="ECO:0000256" key="6">
    <source>
        <dbReference type="ARBA" id="ARBA00023136"/>
    </source>
</evidence>
<keyword evidence="7 9" id="KW-0675">Receptor</keyword>
<dbReference type="Gene3D" id="1.20.1070.10">
    <property type="entry name" value="Rhodopsin 7-helix transmembrane proteins"/>
    <property type="match status" value="1"/>
</dbReference>
<comment type="subcellular location">
    <subcellularLocation>
        <location evidence="1">Membrane</location>
        <topology evidence="1">Multi-pass membrane protein</topology>
    </subcellularLocation>
</comment>